<feature type="region of interest" description="Disordered" evidence="1">
    <location>
        <begin position="233"/>
        <end position="253"/>
    </location>
</feature>
<evidence type="ECO:0000313" key="5">
    <source>
        <dbReference type="Proteomes" id="UP000092677"/>
    </source>
</evidence>
<reference evidence="3" key="1">
    <citation type="journal article" date="2016" name="Genome Announc.">
        <title>Draft Genome Sequences of Three Strains of Ehrlichia ruminantium, a Tick-Borne Pathogen of Ruminants, Isolated from Zimbabwe, The Gambia, and Ghana.</title>
        <authorList>
            <person name="Nakao R."/>
            <person name="Jongejan F."/>
            <person name="Sugimoto C."/>
        </authorList>
    </citation>
    <scope>NUCLEOTIDE SEQUENCE</scope>
    <source>
        <strain evidence="3">Kerr Seringe</strain>
        <strain evidence="4">Pokoase 417</strain>
    </source>
</reference>
<dbReference type="RefSeq" id="WP_236715371.1">
    <property type="nucleotide sequence ID" value="NZ_BDDL01000072.1"/>
</dbReference>
<evidence type="ECO:0000256" key="1">
    <source>
        <dbReference type="SAM" id="MobiDB-lite"/>
    </source>
</evidence>
<dbReference type="Proteomes" id="UP000092677">
    <property type="component" value="Unassembled WGS sequence"/>
</dbReference>
<proteinExistence type="predicted"/>
<keyword evidence="2" id="KW-1133">Transmembrane helix</keyword>
<feature type="transmembrane region" description="Helical" evidence="2">
    <location>
        <begin position="86"/>
        <end position="108"/>
    </location>
</feature>
<dbReference type="EMBL" id="BDDL01000072">
    <property type="protein sequence ID" value="GAT77416.1"/>
    <property type="molecule type" value="Genomic_DNA"/>
</dbReference>
<dbReference type="Pfam" id="PF11224">
    <property type="entry name" value="DUF3023"/>
    <property type="match status" value="1"/>
</dbReference>
<reference evidence="5 6" key="2">
    <citation type="submission" date="2016-05" db="EMBL/GenBank/DDBJ databases">
        <title>Draft genome sequences of four strains of Ehrlichia ruminantium, a tick-borne pathogen of ruminants, isolated from Zimbabwe, The Gambia and Ghana.</title>
        <authorList>
            <person name="Nakao R."/>
            <person name="Jongejan F."/>
            <person name="Sugimoto C."/>
        </authorList>
    </citation>
    <scope>NUCLEOTIDE SEQUENCE [LARGE SCALE GENOMIC DNA]</scope>
    <source>
        <strain evidence="5">Kerr Seringe</strain>
        <strain evidence="6">Pokoase 417</strain>
    </source>
</reference>
<sequence length="337" mass="38351">MLFKNSAEYTQNLHSRVLDDLNDMKEKIDVTRCRCIGKTDNSGNLTIFTSKNNKNDLCTPEGRSLFLIRCHLSHHTVNKYSAIKELLYNFIHSALPTPVFILNIYFLVHEQKTQKFKDLLEHYKITAHADNHTNLNMSGFGDVILCRPLYAGNYVTKLNKTFNESEALQTLAGSELKNATFINIDTTQHTEDNTEESPITTTTTHKTQYQKKKHYGIYHVNTPTKELLQAQVDSTEPNKQTDNTETSSRTEPPRWLTRSYLKQKFASIISSTEQSSIQAIENTESQSKAVCSLKVKASDSTHNRRVTIVENKGEVSTILANITVDPHSTVEVYFQDI</sequence>
<evidence type="ECO:0000313" key="4">
    <source>
        <dbReference type="EMBL" id="GAT78544.1"/>
    </source>
</evidence>
<keyword evidence="2" id="KW-0812">Transmembrane</keyword>
<comment type="caution">
    <text evidence="3">The sequence shown here is derived from an EMBL/GenBank/DDBJ whole genome shotgun (WGS) entry which is preliminary data.</text>
</comment>
<evidence type="ECO:0000313" key="6">
    <source>
        <dbReference type="Proteomes" id="UP000092731"/>
    </source>
</evidence>
<protein>
    <recommendedName>
        <fullName evidence="7">DUF3023 domain-containing protein</fullName>
    </recommendedName>
</protein>
<gene>
    <name evidence="3" type="ORF">EHRUM2_06390</name>
    <name evidence="4" type="ORF">EHRUM3_07700</name>
</gene>
<feature type="compositionally biased region" description="Polar residues" evidence="1">
    <location>
        <begin position="233"/>
        <end position="250"/>
    </location>
</feature>
<name>A0A170RZ49_EHRRU</name>
<keyword evidence="2" id="KW-0472">Membrane</keyword>
<dbReference type="EMBL" id="BDDM01000240">
    <property type="protein sequence ID" value="GAT78544.1"/>
    <property type="molecule type" value="Genomic_DNA"/>
</dbReference>
<dbReference type="AlphaFoldDB" id="A0A170RZ49"/>
<evidence type="ECO:0008006" key="7">
    <source>
        <dbReference type="Google" id="ProtNLM"/>
    </source>
</evidence>
<dbReference type="Proteomes" id="UP000092731">
    <property type="component" value="Unassembled WGS sequence"/>
</dbReference>
<accession>A0A170RZ49</accession>
<evidence type="ECO:0000313" key="3">
    <source>
        <dbReference type="EMBL" id="GAT77416.1"/>
    </source>
</evidence>
<organism evidence="3 5">
    <name type="scientific">Ehrlichia ruminantium</name>
    <name type="common">heartwater rickettsia</name>
    <name type="synonym">Cowdria ruminantium</name>
    <dbReference type="NCBI Taxonomy" id="779"/>
    <lineage>
        <taxon>Bacteria</taxon>
        <taxon>Pseudomonadati</taxon>
        <taxon>Pseudomonadota</taxon>
        <taxon>Alphaproteobacteria</taxon>
        <taxon>Rickettsiales</taxon>
        <taxon>Anaplasmataceae</taxon>
        <taxon>Ehrlichia</taxon>
    </lineage>
</organism>
<evidence type="ECO:0000256" key="2">
    <source>
        <dbReference type="SAM" id="Phobius"/>
    </source>
</evidence>
<dbReference type="InterPro" id="IPR021387">
    <property type="entry name" value="DUF3023"/>
</dbReference>